<dbReference type="InterPro" id="IPR013024">
    <property type="entry name" value="GGCT-like"/>
</dbReference>
<evidence type="ECO:0000313" key="3">
    <source>
        <dbReference type="EMBL" id="NEY91943.1"/>
    </source>
</evidence>
<evidence type="ECO:0000256" key="2">
    <source>
        <dbReference type="ARBA" id="ARBA00023239"/>
    </source>
</evidence>
<dbReference type="CDD" id="cd06661">
    <property type="entry name" value="GGCT_like"/>
    <property type="match status" value="1"/>
</dbReference>
<keyword evidence="3" id="KW-0808">Transferase</keyword>
<evidence type="ECO:0000313" key="4">
    <source>
        <dbReference type="Proteomes" id="UP000477782"/>
    </source>
</evidence>
<dbReference type="PANTHER" id="PTHR12192:SF2">
    <property type="entry name" value="GLUTATHIONE-SPECIFIC GAMMA-GLUTAMYLCYCLOTRANSFERASE 2"/>
    <property type="match status" value="1"/>
</dbReference>
<dbReference type="InterPro" id="IPR006840">
    <property type="entry name" value="ChaC"/>
</dbReference>
<reference evidence="3 4" key="1">
    <citation type="submission" date="2020-02" db="EMBL/GenBank/DDBJ databases">
        <authorList>
            <person name="Chen W.-M."/>
        </authorList>
    </citation>
    <scope>NUCLEOTIDE SEQUENCE [LARGE SCALE GENOMIC DNA]</scope>
    <source>
        <strain evidence="3 4">KMS-5</strain>
    </source>
</reference>
<dbReference type="Proteomes" id="UP000477782">
    <property type="component" value="Unassembled WGS sequence"/>
</dbReference>
<dbReference type="Pfam" id="PF04752">
    <property type="entry name" value="ChaC"/>
    <property type="match status" value="1"/>
</dbReference>
<sequence>MRELVLTEDHVARATRVIPETPASTIYTRAGDADFARRTARVLASRPKGPFLVFAYGSLLWNPTFESVARHAAVAPGWHRQFCIEIFGFRGTPDVPGLMMALMAGGSCSGVALEVAEADVGEVVDGLVRRETPMVDHEDDWRWITVDTLRGKANALVFWAGPTGPAIRPRLPLETVARQLALACGYRGSGAEYLRNTVLSLEQHGIRDRNLWCLQRLVAAEIDRHYPAGAETGSGRAAGA</sequence>
<proteinExistence type="predicted"/>
<dbReference type="PANTHER" id="PTHR12192">
    <property type="entry name" value="CATION TRANSPORT PROTEIN CHAC-RELATED"/>
    <property type="match status" value="1"/>
</dbReference>
<gene>
    <name evidence="3" type="ORF">G4Z14_16760</name>
</gene>
<dbReference type="GO" id="GO:0016740">
    <property type="term" value="F:transferase activity"/>
    <property type="evidence" value="ECO:0007669"/>
    <property type="project" value="UniProtKB-KW"/>
</dbReference>
<dbReference type="GO" id="GO:0006751">
    <property type="term" value="P:glutathione catabolic process"/>
    <property type="evidence" value="ECO:0007669"/>
    <property type="project" value="InterPro"/>
</dbReference>
<dbReference type="GO" id="GO:0061928">
    <property type="term" value="F:glutathione specific gamma-glutamylcyclotransferase activity"/>
    <property type="evidence" value="ECO:0007669"/>
    <property type="project" value="UniProtKB-EC"/>
</dbReference>
<keyword evidence="4" id="KW-1185">Reference proteome</keyword>
<dbReference type="EMBL" id="JAAIVJ010000016">
    <property type="protein sequence ID" value="NEY91943.1"/>
    <property type="molecule type" value="Genomic_DNA"/>
</dbReference>
<dbReference type="RefSeq" id="WP_164627812.1">
    <property type="nucleotide sequence ID" value="NZ_JAAIVJ010000016.1"/>
</dbReference>
<evidence type="ECO:0000256" key="1">
    <source>
        <dbReference type="ARBA" id="ARBA00012344"/>
    </source>
</evidence>
<protein>
    <recommendedName>
        <fullName evidence="1">glutathione-specific gamma-glutamylcyclotransferase</fullName>
        <ecNumber evidence="1">4.3.2.7</ecNumber>
    </recommendedName>
</protein>
<dbReference type="SUPFAM" id="SSF110857">
    <property type="entry name" value="Gamma-glutamyl cyclotransferase-like"/>
    <property type="match status" value="1"/>
</dbReference>
<name>A0A6M0QYL8_9RHOB</name>
<dbReference type="AlphaFoldDB" id="A0A6M0QYL8"/>
<dbReference type="EC" id="4.3.2.7" evidence="1"/>
<keyword evidence="2" id="KW-0456">Lyase</keyword>
<organism evidence="3 4">
    <name type="scientific">Tabrizicola oligotrophica</name>
    <dbReference type="NCBI Taxonomy" id="2710650"/>
    <lineage>
        <taxon>Bacteria</taxon>
        <taxon>Pseudomonadati</taxon>
        <taxon>Pseudomonadota</taxon>
        <taxon>Alphaproteobacteria</taxon>
        <taxon>Rhodobacterales</taxon>
        <taxon>Paracoccaceae</taxon>
        <taxon>Tabrizicola</taxon>
    </lineage>
</organism>
<accession>A0A6M0QYL8</accession>
<comment type="caution">
    <text evidence="3">The sequence shown here is derived from an EMBL/GenBank/DDBJ whole genome shotgun (WGS) entry which is preliminary data.</text>
</comment>
<dbReference type="GO" id="GO:0005737">
    <property type="term" value="C:cytoplasm"/>
    <property type="evidence" value="ECO:0007669"/>
    <property type="project" value="TreeGrafter"/>
</dbReference>
<dbReference type="InterPro" id="IPR036568">
    <property type="entry name" value="GGCT-like_sf"/>
</dbReference>
<dbReference type="Gene3D" id="3.10.490.10">
    <property type="entry name" value="Gamma-glutamyl cyclotransferase-like"/>
    <property type="match status" value="1"/>
</dbReference>